<dbReference type="Proteomes" id="UP000759443">
    <property type="component" value="Unassembled WGS sequence"/>
</dbReference>
<evidence type="ECO:0000313" key="7">
    <source>
        <dbReference type="Proteomes" id="UP000759443"/>
    </source>
</evidence>
<organism evidence="6 7">
    <name type="scientific">Rhizobium halophytocola</name>
    <dbReference type="NCBI Taxonomy" id="735519"/>
    <lineage>
        <taxon>Bacteria</taxon>
        <taxon>Pseudomonadati</taxon>
        <taxon>Pseudomonadota</taxon>
        <taxon>Alphaproteobacteria</taxon>
        <taxon>Hyphomicrobiales</taxon>
        <taxon>Rhizobiaceae</taxon>
        <taxon>Rhizobium/Agrobacterium group</taxon>
        <taxon>Rhizobium</taxon>
    </lineage>
</organism>
<evidence type="ECO:0000313" key="6">
    <source>
        <dbReference type="EMBL" id="MBP1849401.1"/>
    </source>
</evidence>
<feature type="signal peptide" evidence="4">
    <location>
        <begin position="1"/>
        <end position="24"/>
    </location>
</feature>
<dbReference type="PANTHER" id="PTHR30483:SF6">
    <property type="entry name" value="PERIPLASMIC BINDING PROTEIN OF ABC TRANSPORTER FOR NATURAL AMINO ACIDS"/>
    <property type="match status" value="1"/>
</dbReference>
<evidence type="ECO:0000256" key="2">
    <source>
        <dbReference type="ARBA" id="ARBA00022729"/>
    </source>
</evidence>
<evidence type="ECO:0000259" key="5">
    <source>
        <dbReference type="Pfam" id="PF13458"/>
    </source>
</evidence>
<dbReference type="CDD" id="cd06329">
    <property type="entry name" value="PBP1_SBP-like"/>
    <property type="match status" value="1"/>
</dbReference>
<feature type="chain" id="PRO_5047368675" evidence="4">
    <location>
        <begin position="25"/>
        <end position="416"/>
    </location>
</feature>
<dbReference type="InterPro" id="IPR028081">
    <property type="entry name" value="Leu-bd"/>
</dbReference>
<evidence type="ECO:0000256" key="3">
    <source>
        <dbReference type="ARBA" id="ARBA00022970"/>
    </source>
</evidence>
<keyword evidence="7" id="KW-1185">Reference proteome</keyword>
<dbReference type="EMBL" id="JAGGJU010000002">
    <property type="protein sequence ID" value="MBP1849401.1"/>
    <property type="molecule type" value="Genomic_DNA"/>
</dbReference>
<dbReference type="PANTHER" id="PTHR30483">
    <property type="entry name" value="LEUCINE-SPECIFIC-BINDING PROTEIN"/>
    <property type="match status" value="1"/>
</dbReference>
<accession>A0ABS4DUN2</accession>
<dbReference type="SUPFAM" id="SSF53822">
    <property type="entry name" value="Periplasmic binding protein-like I"/>
    <property type="match status" value="1"/>
</dbReference>
<comment type="similarity">
    <text evidence="1">Belongs to the leucine-binding protein family.</text>
</comment>
<gene>
    <name evidence="6" type="ORF">J2Z17_000822</name>
</gene>
<evidence type="ECO:0000256" key="1">
    <source>
        <dbReference type="ARBA" id="ARBA00010062"/>
    </source>
</evidence>
<protein>
    <submittedName>
        <fullName evidence="6">Branched-chain amino acid transport system substrate-binding protein</fullName>
    </submittedName>
</protein>
<dbReference type="Pfam" id="PF13458">
    <property type="entry name" value="Peripla_BP_6"/>
    <property type="match status" value="1"/>
</dbReference>
<proteinExistence type="inferred from homology"/>
<reference evidence="6 7" key="1">
    <citation type="submission" date="2021-03" db="EMBL/GenBank/DDBJ databases">
        <title>Genomic Encyclopedia of Type Strains, Phase IV (KMG-IV): sequencing the most valuable type-strain genomes for metagenomic binning, comparative biology and taxonomic classification.</title>
        <authorList>
            <person name="Goeker M."/>
        </authorList>
    </citation>
    <scope>NUCLEOTIDE SEQUENCE [LARGE SCALE GENOMIC DNA]</scope>
    <source>
        <strain evidence="6 7">DSM 21600</strain>
    </source>
</reference>
<feature type="domain" description="Leucine-binding protein" evidence="5">
    <location>
        <begin position="27"/>
        <end position="372"/>
    </location>
</feature>
<keyword evidence="3" id="KW-0813">Transport</keyword>
<dbReference type="RefSeq" id="WP_209942472.1">
    <property type="nucleotide sequence ID" value="NZ_JAGGJU010000002.1"/>
</dbReference>
<dbReference type="Gene3D" id="3.40.50.2300">
    <property type="match status" value="2"/>
</dbReference>
<dbReference type="InterPro" id="IPR028082">
    <property type="entry name" value="Peripla_BP_I"/>
</dbReference>
<keyword evidence="2 4" id="KW-0732">Signal</keyword>
<evidence type="ECO:0000256" key="4">
    <source>
        <dbReference type="SAM" id="SignalP"/>
    </source>
</evidence>
<keyword evidence="3" id="KW-0029">Amino-acid transport</keyword>
<dbReference type="InterPro" id="IPR051010">
    <property type="entry name" value="BCAA_transport"/>
</dbReference>
<sequence>MKHLYATTALAAALVAGLASQALAQDTLKIGYVDPLSGGAASVGQIGLNHLKFIADEANAQGGINGEKVEVIGYDNQVNAQTSLVQVQKAIDEGVRIIVQGNGSSVGVAIEDFVAKFNRRNPDKHVVYLNYGAIDPVLTNEKCSYWHVSFDANVNVKMAALTNFIKDQQDIKKVYLIDQDYSFGHAVADSAVAMLKEKRPDIEVVGNEFHPLVKITDFAPYVAKIKASGADAVITGNWGQDFSLLLKAAGQAGLKVKWFTYYAGAAGGPTAIKQADLAGEVYQINEGINNLGYPEADKTIKAYIDRYKDAPVVFPRIFNTAGLLFKAVEEAKSDDPADFIPKLEGMQYKTFSSGGEGFVRKEDHQLFQPLFISSFGPLKDGESFDEENTGWGWTRIGEVAAKDTVVPTTCEMKRPG</sequence>
<comment type="caution">
    <text evidence="6">The sequence shown here is derived from an EMBL/GenBank/DDBJ whole genome shotgun (WGS) entry which is preliminary data.</text>
</comment>
<name>A0ABS4DUN2_9HYPH</name>